<dbReference type="GO" id="GO:0030272">
    <property type="term" value="F:5-formyltetrahydrofolate cyclo-ligase activity"/>
    <property type="evidence" value="ECO:0007669"/>
    <property type="project" value="UniProtKB-EC"/>
</dbReference>
<keyword evidence="7" id="KW-1185">Reference proteome</keyword>
<reference evidence="6" key="1">
    <citation type="submission" date="2020-08" db="EMBL/GenBank/DDBJ databases">
        <title>Genome public.</title>
        <authorList>
            <person name="Liu C."/>
            <person name="Sun Q."/>
        </authorList>
    </citation>
    <scope>NUCLEOTIDE SEQUENCE</scope>
    <source>
        <strain evidence="6">NSJ-31</strain>
    </source>
</reference>
<dbReference type="EC" id="6.3.3.2" evidence="5"/>
<comment type="cofactor">
    <cofactor evidence="5">
        <name>Mg(2+)</name>
        <dbReference type="ChEBI" id="CHEBI:18420"/>
    </cofactor>
</comment>
<keyword evidence="2 4" id="KW-0547">Nucleotide-binding</keyword>
<name>A0A926DY12_9FIRM</name>
<dbReference type="GO" id="GO:0005524">
    <property type="term" value="F:ATP binding"/>
    <property type="evidence" value="ECO:0007669"/>
    <property type="project" value="UniProtKB-KW"/>
</dbReference>
<keyword evidence="5" id="KW-0460">Magnesium</keyword>
<evidence type="ECO:0000313" key="6">
    <source>
        <dbReference type="EMBL" id="MBC8545922.1"/>
    </source>
</evidence>
<feature type="binding site" evidence="4">
    <location>
        <begin position="140"/>
        <end position="148"/>
    </location>
    <ligand>
        <name>ATP</name>
        <dbReference type="ChEBI" id="CHEBI:30616"/>
    </ligand>
</feature>
<dbReference type="GO" id="GO:0046872">
    <property type="term" value="F:metal ion binding"/>
    <property type="evidence" value="ECO:0007669"/>
    <property type="project" value="UniProtKB-KW"/>
</dbReference>
<feature type="binding site" evidence="4">
    <location>
        <position position="61"/>
    </location>
    <ligand>
        <name>substrate</name>
    </ligand>
</feature>
<dbReference type="PANTHER" id="PTHR23407:SF1">
    <property type="entry name" value="5-FORMYLTETRAHYDROFOLATE CYCLO-LIGASE"/>
    <property type="match status" value="1"/>
</dbReference>
<dbReference type="GO" id="GO:0035999">
    <property type="term" value="P:tetrahydrofolate interconversion"/>
    <property type="evidence" value="ECO:0007669"/>
    <property type="project" value="TreeGrafter"/>
</dbReference>
<dbReference type="InterPro" id="IPR024185">
    <property type="entry name" value="FTHF_cligase-like_sf"/>
</dbReference>
<dbReference type="SUPFAM" id="SSF100950">
    <property type="entry name" value="NagB/RpiA/CoA transferase-like"/>
    <property type="match status" value="1"/>
</dbReference>
<comment type="caution">
    <text evidence="6">The sequence shown here is derived from an EMBL/GenBank/DDBJ whole genome shotgun (WGS) entry which is preliminary data.</text>
</comment>
<sequence>MPVRDIRAYKNRLRERYKKARRAMPPEVKADCDERIRNRVRGLDHYKTASTLLTFVSTAIEVDTHELIRQALADGKRVAVPRCVDNSREMEFYFIRSFDDLAPRTFGVLEPDPERCERLTNYAGTICIVPGLAFDMDGYRLGYGKGYYDRFLSGYPKAKIGVVYSECTTRHLLHGRFDVPVDLLVTEKYLRKINKNYRAQRRYAAKPPSSDGGSR</sequence>
<dbReference type="PANTHER" id="PTHR23407">
    <property type="entry name" value="ATPASE INHIBITOR/5-FORMYLTETRAHYDROFOLATE CYCLO-LIGASE"/>
    <property type="match status" value="1"/>
</dbReference>
<organism evidence="6 7">
    <name type="scientific">Ligaoa zhengdingensis</name>
    <dbReference type="NCBI Taxonomy" id="2763658"/>
    <lineage>
        <taxon>Bacteria</taxon>
        <taxon>Bacillati</taxon>
        <taxon>Bacillota</taxon>
        <taxon>Clostridia</taxon>
        <taxon>Eubacteriales</taxon>
        <taxon>Oscillospiraceae</taxon>
        <taxon>Ligaoa</taxon>
    </lineage>
</organism>
<dbReference type="PIRSF" id="PIRSF006806">
    <property type="entry name" value="FTHF_cligase"/>
    <property type="match status" value="1"/>
</dbReference>
<evidence type="ECO:0000256" key="1">
    <source>
        <dbReference type="ARBA" id="ARBA00010638"/>
    </source>
</evidence>
<comment type="catalytic activity">
    <reaction evidence="5">
        <text>(6S)-5-formyl-5,6,7,8-tetrahydrofolate + ATP = (6R)-5,10-methenyltetrahydrofolate + ADP + phosphate</text>
        <dbReference type="Rhea" id="RHEA:10488"/>
        <dbReference type="ChEBI" id="CHEBI:30616"/>
        <dbReference type="ChEBI" id="CHEBI:43474"/>
        <dbReference type="ChEBI" id="CHEBI:57455"/>
        <dbReference type="ChEBI" id="CHEBI:57457"/>
        <dbReference type="ChEBI" id="CHEBI:456216"/>
        <dbReference type="EC" id="6.3.3.2"/>
    </reaction>
</comment>
<dbReference type="InterPro" id="IPR002698">
    <property type="entry name" value="FTHF_cligase"/>
</dbReference>
<feature type="binding site" evidence="4">
    <location>
        <position position="56"/>
    </location>
    <ligand>
        <name>substrate</name>
    </ligand>
</feature>
<dbReference type="RefSeq" id="WP_249282071.1">
    <property type="nucleotide sequence ID" value="NZ_JACRST010000002.1"/>
</dbReference>
<dbReference type="Gene3D" id="3.40.50.10420">
    <property type="entry name" value="NagB/RpiA/CoA transferase-like"/>
    <property type="match status" value="1"/>
</dbReference>
<evidence type="ECO:0000256" key="5">
    <source>
        <dbReference type="RuleBase" id="RU361279"/>
    </source>
</evidence>
<gene>
    <name evidence="6" type="ORF">H8711_03075</name>
</gene>
<feature type="binding site" evidence="4">
    <location>
        <begin position="10"/>
        <end position="14"/>
    </location>
    <ligand>
        <name>ATP</name>
        <dbReference type="ChEBI" id="CHEBI:30616"/>
    </ligand>
</feature>
<keyword evidence="5" id="KW-0479">Metal-binding</keyword>
<dbReference type="AlphaFoldDB" id="A0A926DY12"/>
<protein>
    <recommendedName>
        <fullName evidence="5">5-formyltetrahydrofolate cyclo-ligase</fullName>
        <ecNumber evidence="5">6.3.3.2</ecNumber>
    </recommendedName>
</protein>
<dbReference type="EMBL" id="JACRST010000002">
    <property type="protein sequence ID" value="MBC8545922.1"/>
    <property type="molecule type" value="Genomic_DNA"/>
</dbReference>
<keyword evidence="3 4" id="KW-0067">ATP-binding</keyword>
<dbReference type="GO" id="GO:0009396">
    <property type="term" value="P:folic acid-containing compound biosynthetic process"/>
    <property type="evidence" value="ECO:0007669"/>
    <property type="project" value="TreeGrafter"/>
</dbReference>
<evidence type="ECO:0000256" key="3">
    <source>
        <dbReference type="ARBA" id="ARBA00022840"/>
    </source>
</evidence>
<evidence type="ECO:0000256" key="4">
    <source>
        <dbReference type="PIRSR" id="PIRSR006806-1"/>
    </source>
</evidence>
<keyword evidence="6" id="KW-0436">Ligase</keyword>
<evidence type="ECO:0000313" key="7">
    <source>
        <dbReference type="Proteomes" id="UP000653127"/>
    </source>
</evidence>
<dbReference type="Pfam" id="PF01812">
    <property type="entry name" value="5-FTHF_cyc-lig"/>
    <property type="match status" value="1"/>
</dbReference>
<dbReference type="NCBIfam" id="TIGR02727">
    <property type="entry name" value="MTHFS_bact"/>
    <property type="match status" value="1"/>
</dbReference>
<accession>A0A926DY12</accession>
<dbReference type="Proteomes" id="UP000653127">
    <property type="component" value="Unassembled WGS sequence"/>
</dbReference>
<comment type="similarity">
    <text evidence="1 5">Belongs to the 5-formyltetrahydrofolate cyclo-ligase family.</text>
</comment>
<proteinExistence type="inferred from homology"/>
<evidence type="ECO:0000256" key="2">
    <source>
        <dbReference type="ARBA" id="ARBA00022741"/>
    </source>
</evidence>
<dbReference type="InterPro" id="IPR037171">
    <property type="entry name" value="NagB/RpiA_transferase-like"/>
</dbReference>